<name>A0ABU3KAS8_9BACT</name>
<gene>
    <name evidence="1" type="ORF">PPG34_14190</name>
</gene>
<comment type="caution">
    <text evidence="1">The sequence shown here is derived from an EMBL/GenBank/DDBJ whole genome shotgun (WGS) entry which is preliminary data.</text>
</comment>
<protein>
    <submittedName>
        <fullName evidence="1">Uncharacterized protein</fullName>
    </submittedName>
</protein>
<keyword evidence="2" id="KW-1185">Reference proteome</keyword>
<proteinExistence type="predicted"/>
<reference evidence="1 2" key="1">
    <citation type="journal article" date="2023" name="ISME J.">
        <title>Cultivation and genomic characterization of novel and ubiquitous marine nitrite-oxidizing bacteria from the Nitrospirales.</title>
        <authorList>
            <person name="Mueller A.J."/>
            <person name="Daebeler A."/>
            <person name="Herbold C.W."/>
            <person name="Kirkegaard R.H."/>
            <person name="Daims H."/>
        </authorList>
    </citation>
    <scope>NUCLEOTIDE SEQUENCE [LARGE SCALE GENOMIC DNA]</scope>
    <source>
        <strain evidence="1 2">EB</strain>
    </source>
</reference>
<accession>A0ABU3KAS8</accession>
<dbReference type="EMBL" id="JAQOUE010000001">
    <property type="protein sequence ID" value="MDT7043504.1"/>
    <property type="molecule type" value="Genomic_DNA"/>
</dbReference>
<evidence type="ECO:0000313" key="1">
    <source>
        <dbReference type="EMBL" id="MDT7043504.1"/>
    </source>
</evidence>
<organism evidence="1 2">
    <name type="scientific">Candidatus Nitronereus thalassa</name>
    <dbReference type="NCBI Taxonomy" id="3020898"/>
    <lineage>
        <taxon>Bacteria</taxon>
        <taxon>Pseudomonadati</taxon>
        <taxon>Nitrospirota</taxon>
        <taxon>Nitrospiria</taxon>
        <taxon>Nitrospirales</taxon>
        <taxon>Nitrospiraceae</taxon>
        <taxon>Candidatus Nitronereus</taxon>
    </lineage>
</organism>
<sequence>MSGIPDISDMQWPIYWEREYTTAIAPERLKLEMNPHRPLMTNMPLSEQRKLAESGYKVLPDDCGPVRMVSQYGWLIRCPVDCKLRRTKDGFKWQAPEIKPEERLLGYKSFSGMYVDTILNSGYAKLCCGIRFYYPKQIGIMLKDIPNHFYHYPDRTFSVWEGIKSQEYKLTPNLYDFLPDYDAFVTNVLLQLNKPTTLKRGDPVALVVPVLLPKQFRLEELTPERKQSSPQS</sequence>
<dbReference type="Proteomes" id="UP001250932">
    <property type="component" value="Unassembled WGS sequence"/>
</dbReference>
<evidence type="ECO:0000313" key="2">
    <source>
        <dbReference type="Proteomes" id="UP001250932"/>
    </source>
</evidence>
<dbReference type="RefSeq" id="WP_313834071.1">
    <property type="nucleotide sequence ID" value="NZ_JAQOUE010000001.1"/>
</dbReference>